<evidence type="ECO:0000256" key="13">
    <source>
        <dbReference type="ARBA" id="ARBA00023316"/>
    </source>
</evidence>
<dbReference type="HOGENOM" id="CLU_009289_6_1_9"/>
<evidence type="ECO:0000256" key="3">
    <source>
        <dbReference type="ARBA" id="ARBA00022475"/>
    </source>
</evidence>
<keyword evidence="6" id="KW-0677">Repeat</keyword>
<evidence type="ECO:0000256" key="8">
    <source>
        <dbReference type="ARBA" id="ARBA00022984"/>
    </source>
</evidence>
<evidence type="ECO:0000256" key="12">
    <source>
        <dbReference type="ARBA" id="ARBA00023306"/>
    </source>
</evidence>
<feature type="domain" description="PASTA" evidence="16">
    <location>
        <begin position="667"/>
        <end position="723"/>
    </location>
</feature>
<evidence type="ECO:0000256" key="9">
    <source>
        <dbReference type="ARBA" id="ARBA00022989"/>
    </source>
</evidence>
<keyword evidence="4 17" id="KW-0132">Cell division</keyword>
<dbReference type="Gene3D" id="2.20.70.70">
    <property type="match status" value="1"/>
</dbReference>
<evidence type="ECO:0000256" key="1">
    <source>
        <dbReference type="ARBA" id="ARBA00004162"/>
    </source>
</evidence>
<dbReference type="AlphaFoldDB" id="G8PCU1"/>
<dbReference type="PANTHER" id="PTHR30627">
    <property type="entry name" value="PEPTIDOGLYCAN D,D-TRANSPEPTIDASE"/>
    <property type="match status" value="1"/>
</dbReference>
<feature type="domain" description="PASTA" evidence="16">
    <location>
        <begin position="606"/>
        <end position="666"/>
    </location>
</feature>
<name>G8PCU1_PEDCP</name>
<dbReference type="Pfam" id="PF00905">
    <property type="entry name" value="Transpeptidase"/>
    <property type="match status" value="1"/>
</dbReference>
<keyword evidence="7" id="KW-0133">Cell shape</keyword>
<dbReference type="GO" id="GO:0009252">
    <property type="term" value="P:peptidoglycan biosynthetic process"/>
    <property type="evidence" value="ECO:0007669"/>
    <property type="project" value="UniProtKB-KW"/>
</dbReference>
<dbReference type="InterPro" id="IPR012338">
    <property type="entry name" value="Beta-lactam/transpept-like"/>
</dbReference>
<proteinExistence type="inferred from homology"/>
<dbReference type="GO" id="GO:0008360">
    <property type="term" value="P:regulation of cell shape"/>
    <property type="evidence" value="ECO:0007669"/>
    <property type="project" value="UniProtKB-KW"/>
</dbReference>
<evidence type="ECO:0000256" key="4">
    <source>
        <dbReference type="ARBA" id="ARBA00022618"/>
    </source>
</evidence>
<organism evidence="17 18">
    <name type="scientific">Pediococcus claussenii (strain ATCC BAA-344 / DSM 14800 / JCM 18046 / KCTC 3811 / LMG 21948 / P06)</name>
    <dbReference type="NCBI Taxonomy" id="701521"/>
    <lineage>
        <taxon>Bacteria</taxon>
        <taxon>Bacillati</taxon>
        <taxon>Bacillota</taxon>
        <taxon>Bacilli</taxon>
        <taxon>Lactobacillales</taxon>
        <taxon>Lactobacillaceae</taxon>
        <taxon>Pediococcus</taxon>
    </lineage>
</organism>
<accession>G8PCU1</accession>
<comment type="function">
    <text evidence="14">A transpeptidase that forms peptide cross-links between adjacent glycan strands in cell wall peptidoglycan (PG). Part of the divisome machinery that synthesizes the septal cross wall. Beta-lactams inactivate the PBPs by acylating an essential serine residue in the active site of these proteins.</text>
</comment>
<evidence type="ECO:0000256" key="10">
    <source>
        <dbReference type="ARBA" id="ARBA00023136"/>
    </source>
</evidence>
<dbReference type="RefSeq" id="WP_014215273.1">
    <property type="nucleotide sequence ID" value="NC_016605.1"/>
</dbReference>
<dbReference type="InterPro" id="IPR005311">
    <property type="entry name" value="PBP_dimer"/>
</dbReference>
<dbReference type="SUPFAM" id="SSF56601">
    <property type="entry name" value="beta-lactamase/transpeptidase-like"/>
    <property type="match status" value="1"/>
</dbReference>
<dbReference type="InterPro" id="IPR001460">
    <property type="entry name" value="PCN-bd_Tpept"/>
</dbReference>
<evidence type="ECO:0000256" key="2">
    <source>
        <dbReference type="ARBA" id="ARBA00007171"/>
    </source>
</evidence>
<keyword evidence="3" id="KW-1003">Cell membrane</keyword>
<dbReference type="STRING" id="701521.PECL_803"/>
<dbReference type="SUPFAM" id="SSF56519">
    <property type="entry name" value="Penicillin binding protein dimerisation domain"/>
    <property type="match status" value="1"/>
</dbReference>
<dbReference type="SUPFAM" id="SSF54184">
    <property type="entry name" value="Penicillin-binding protein 2x (pbp-2x), c-terminal domain"/>
    <property type="match status" value="2"/>
</dbReference>
<evidence type="ECO:0000256" key="15">
    <source>
        <dbReference type="SAM" id="Phobius"/>
    </source>
</evidence>
<dbReference type="GO" id="GO:0005886">
    <property type="term" value="C:plasma membrane"/>
    <property type="evidence" value="ECO:0007669"/>
    <property type="project" value="UniProtKB-SubCell"/>
</dbReference>
<dbReference type="FunFam" id="3.40.710.10:FF:000095">
    <property type="entry name" value="Penicillin-binding protein 2x"/>
    <property type="match status" value="1"/>
</dbReference>
<dbReference type="SMART" id="SM00740">
    <property type="entry name" value="PASTA"/>
    <property type="match status" value="2"/>
</dbReference>
<sequence>MKDLNKRTTDTKKTQRNQKMFGRWLFLIAAVIFLTIIGRFSYIAVSGKVQSVNLSSQAKKLYTDNKTIRAQRGSILDSDGQPIAEDTSTYDLYAVLSKKQVGPNNKPLYVTNKDKTAKILSKYLPISYNKAFKALNPEDSKAFQVEFGSAGKNISVATKEKIESYKLTGINFVSSEARLYPNGTFASNLIGLAIQKNDSGTDSTQLSGIMGLEKVLNKKLIGADGERSIQKDKFGYQLPGSQVERPAVNGDTVYTTINSNLQNIMETQMSKVQSIVHANLMSATIMDAKTGAILATTQRPTFNASTKKGLSKSWNNALVQTAYEPGSTMKMFTVAAAADSGNFNPNATYQSGTYTIDGKVIPDWQRTGWGIITYEKGFALSSNVAMAHLEQKMGGKTWEKYIKRFKLLESTDSGLPGELPGSIQFDYPIERADTAFGQGINVTQMQMLQGFTAIANNGKMVKPQFIKKIVNPNTGKTTFNMKTEHLGQPIKASSAKEVRSLMQDVVYKSYGIGQDFKIKGYRIAAKTGTAQVANPNGSGYLNGDDSYLYSVAGMAPAKNPRYIMYITMKQPQLPGTQTATQLMDQIFGPVMKQALESNEETQNQVLTSSVNMPNLVGTSYATAKKELSKDNVAVVKLGTNNTITSQSINPGTKVLVGQRVLLGTSGSVIVPDLTGWSKNDVIKFAQMSKISVKFNGHGFVDKQSLNVGQRIINGQTSLVVTLK</sequence>
<evidence type="ECO:0000313" key="17">
    <source>
        <dbReference type="EMBL" id="AEV95076.1"/>
    </source>
</evidence>
<dbReference type="PANTHER" id="PTHR30627:SF26">
    <property type="entry name" value="PENICILLIN-BINDING PROTEIN 2B"/>
    <property type="match status" value="1"/>
</dbReference>
<evidence type="ECO:0000259" key="16">
    <source>
        <dbReference type="PROSITE" id="PS51178"/>
    </source>
</evidence>
<dbReference type="GO" id="GO:0071555">
    <property type="term" value="P:cell wall organization"/>
    <property type="evidence" value="ECO:0007669"/>
    <property type="project" value="UniProtKB-KW"/>
</dbReference>
<evidence type="ECO:0000313" key="18">
    <source>
        <dbReference type="Proteomes" id="UP000005444"/>
    </source>
</evidence>
<dbReference type="InterPro" id="IPR050515">
    <property type="entry name" value="Beta-lactam/transpept"/>
</dbReference>
<keyword evidence="10 15" id="KW-0472">Membrane</keyword>
<comment type="subcellular location">
    <subcellularLocation>
        <location evidence="1">Cell membrane</location>
        <topology evidence="1">Single-pass membrane protein</topology>
    </subcellularLocation>
</comment>
<evidence type="ECO:0000256" key="6">
    <source>
        <dbReference type="ARBA" id="ARBA00022737"/>
    </source>
</evidence>
<dbReference type="PROSITE" id="PS51178">
    <property type="entry name" value="PASTA"/>
    <property type="match status" value="2"/>
</dbReference>
<dbReference type="CDD" id="cd06575">
    <property type="entry name" value="PASTA_Pbp2x-like_2"/>
    <property type="match status" value="1"/>
</dbReference>
<evidence type="ECO:0000256" key="14">
    <source>
        <dbReference type="ARBA" id="ARBA00055980"/>
    </source>
</evidence>
<dbReference type="eggNOG" id="COG0768">
    <property type="taxonomic scope" value="Bacteria"/>
</dbReference>
<dbReference type="Proteomes" id="UP000005444">
    <property type="component" value="Chromosome"/>
</dbReference>
<keyword evidence="18" id="KW-1185">Reference proteome</keyword>
<keyword evidence="8" id="KW-0573">Peptidoglycan synthesis</keyword>
<dbReference type="eggNOG" id="COG2815">
    <property type="taxonomic scope" value="Bacteria"/>
</dbReference>
<dbReference type="Gene3D" id="3.90.1310.10">
    <property type="entry name" value="Penicillin-binding protein 2a (Domain 2)"/>
    <property type="match status" value="1"/>
</dbReference>
<reference evidence="17 18" key="1">
    <citation type="journal article" date="2012" name="J. Bacteriol.">
        <title>Complete Genome Sequence of the Beer Spoilage Organism Pediococcus claussenii ATCC BAA-344T.</title>
        <authorList>
            <person name="Pittet V."/>
            <person name="Abegunde T."/>
            <person name="Marfleet T."/>
            <person name="Haakensen M."/>
            <person name="Morrow K."/>
            <person name="Jayaprakash T."/>
            <person name="Schroeder K."/>
            <person name="Trost B."/>
            <person name="Byrns S."/>
            <person name="Bergsveinson J."/>
            <person name="Kusalik A."/>
            <person name="Ziola B."/>
        </authorList>
    </citation>
    <scope>NUCLEOTIDE SEQUENCE [LARGE SCALE GENOMIC DNA]</scope>
    <source>
        <strain evidence="17 18">ATCC BAA-344</strain>
    </source>
</reference>
<dbReference type="Gene3D" id="3.30.10.20">
    <property type="match status" value="1"/>
</dbReference>
<dbReference type="Pfam" id="PF03717">
    <property type="entry name" value="PBP_dimer"/>
    <property type="match status" value="1"/>
</dbReference>
<dbReference type="Gene3D" id="3.40.710.10">
    <property type="entry name" value="DD-peptidase/beta-lactamase superfamily"/>
    <property type="match status" value="1"/>
</dbReference>
<dbReference type="CDD" id="cd06576">
    <property type="entry name" value="PASTA_Pbp2x-like_1"/>
    <property type="match status" value="1"/>
</dbReference>
<dbReference type="InterPro" id="IPR036138">
    <property type="entry name" value="PBP_dimer_sf"/>
</dbReference>
<dbReference type="InterPro" id="IPR005543">
    <property type="entry name" value="PASTA_dom"/>
</dbReference>
<keyword evidence="12" id="KW-0131">Cell cycle</keyword>
<dbReference type="Gene3D" id="3.30.70.2110">
    <property type="match status" value="1"/>
</dbReference>
<keyword evidence="9 15" id="KW-1133">Transmembrane helix</keyword>
<dbReference type="GO" id="GO:0051301">
    <property type="term" value="P:cell division"/>
    <property type="evidence" value="ECO:0007669"/>
    <property type="project" value="UniProtKB-KW"/>
</dbReference>
<dbReference type="EMBL" id="CP003137">
    <property type="protein sequence ID" value="AEV95076.1"/>
    <property type="molecule type" value="Genomic_DNA"/>
</dbReference>
<keyword evidence="5 15" id="KW-0812">Transmembrane</keyword>
<feature type="transmembrane region" description="Helical" evidence="15">
    <location>
        <begin position="21"/>
        <end position="45"/>
    </location>
</feature>
<keyword evidence="11" id="KW-0046">Antibiotic resistance</keyword>
<keyword evidence="13" id="KW-0961">Cell wall biogenesis/degradation</keyword>
<evidence type="ECO:0000256" key="11">
    <source>
        <dbReference type="ARBA" id="ARBA00023251"/>
    </source>
</evidence>
<dbReference type="Pfam" id="PF03793">
    <property type="entry name" value="PASTA"/>
    <property type="match status" value="1"/>
</dbReference>
<comment type="similarity">
    <text evidence="2">Belongs to the transpeptidase family.</text>
</comment>
<protein>
    <submittedName>
        <fullName evidence="17">Cell division protein FtsI (Peptidoglycan synthetase)</fullName>
    </submittedName>
</protein>
<dbReference type="KEGG" id="pce:PECL_803"/>
<dbReference type="GO" id="GO:0046677">
    <property type="term" value="P:response to antibiotic"/>
    <property type="evidence" value="ECO:0007669"/>
    <property type="project" value="UniProtKB-KW"/>
</dbReference>
<dbReference type="PATRIC" id="fig|701521.8.peg.755"/>
<dbReference type="GO" id="GO:0008658">
    <property type="term" value="F:penicillin binding"/>
    <property type="evidence" value="ECO:0007669"/>
    <property type="project" value="InterPro"/>
</dbReference>
<gene>
    <name evidence="17" type="primary">ftsI</name>
    <name evidence="17" type="ordered locus">PECL_803</name>
</gene>
<evidence type="ECO:0000256" key="5">
    <source>
        <dbReference type="ARBA" id="ARBA00022692"/>
    </source>
</evidence>
<evidence type="ECO:0000256" key="7">
    <source>
        <dbReference type="ARBA" id="ARBA00022960"/>
    </source>
</evidence>